<dbReference type="AlphaFoldDB" id="A0AAD5YC26"/>
<dbReference type="Proteomes" id="UP001212997">
    <property type="component" value="Unassembled WGS sequence"/>
</dbReference>
<proteinExistence type="predicted"/>
<keyword evidence="2" id="KW-1185">Reference proteome</keyword>
<sequence>MADLTVSFTVQNLTPQTIAPIQNSDAYYVLDNGKLVDGKAPREVSPNSTAEGGTYSHKPPKLAVAVAYTIPDKTHYAVFFYQNDDSGAPVAKTLFVPSRDFKLDSGFVQYMSTASAFGIKAQHGFYMGPNYFVLKMVAHNPGNGNVKFTISSSMDA</sequence>
<protein>
    <submittedName>
        <fullName evidence="1">Uncharacterized protein</fullName>
    </submittedName>
</protein>
<evidence type="ECO:0000313" key="2">
    <source>
        <dbReference type="Proteomes" id="UP001212997"/>
    </source>
</evidence>
<organism evidence="1 2">
    <name type="scientific">Meripilus lineatus</name>
    <dbReference type="NCBI Taxonomy" id="2056292"/>
    <lineage>
        <taxon>Eukaryota</taxon>
        <taxon>Fungi</taxon>
        <taxon>Dikarya</taxon>
        <taxon>Basidiomycota</taxon>
        <taxon>Agaricomycotina</taxon>
        <taxon>Agaricomycetes</taxon>
        <taxon>Polyporales</taxon>
        <taxon>Meripilaceae</taxon>
        <taxon>Meripilus</taxon>
    </lineage>
</organism>
<reference evidence="1" key="1">
    <citation type="submission" date="2022-07" db="EMBL/GenBank/DDBJ databases">
        <title>Genome Sequence of Physisporinus lineatus.</title>
        <authorList>
            <person name="Buettner E."/>
        </authorList>
    </citation>
    <scope>NUCLEOTIDE SEQUENCE</scope>
    <source>
        <strain evidence="1">VT162</strain>
    </source>
</reference>
<evidence type="ECO:0000313" key="1">
    <source>
        <dbReference type="EMBL" id="KAJ3473854.1"/>
    </source>
</evidence>
<gene>
    <name evidence="1" type="ORF">NLI96_g12788</name>
</gene>
<accession>A0AAD5YC26</accession>
<dbReference type="EMBL" id="JANAWD010001234">
    <property type="protein sequence ID" value="KAJ3473854.1"/>
    <property type="molecule type" value="Genomic_DNA"/>
</dbReference>
<comment type="caution">
    <text evidence="1">The sequence shown here is derived from an EMBL/GenBank/DDBJ whole genome shotgun (WGS) entry which is preliminary data.</text>
</comment>
<name>A0AAD5YC26_9APHY</name>